<organism evidence="1 2">
    <name type="scientific">Candida albicans P78048</name>
    <dbReference type="NCBI Taxonomy" id="1094989"/>
    <lineage>
        <taxon>Eukaryota</taxon>
        <taxon>Fungi</taxon>
        <taxon>Dikarya</taxon>
        <taxon>Ascomycota</taxon>
        <taxon>Saccharomycotina</taxon>
        <taxon>Pichiomycetes</taxon>
        <taxon>Debaryomycetaceae</taxon>
        <taxon>Candida/Lodderomyces clade</taxon>
        <taxon>Candida</taxon>
    </lineage>
</organism>
<protein>
    <submittedName>
        <fullName evidence="1">Uncharacterized protein</fullName>
    </submittedName>
</protein>
<gene>
    <name evidence="1" type="ORF">MG3_03124</name>
</gene>
<name>A0AB34PSP7_CANAX</name>
<accession>A0AB34PSP7</accession>
<comment type="caution">
    <text evidence="1">The sequence shown here is derived from an EMBL/GenBank/DDBJ whole genome shotgun (WGS) entry which is preliminary data.</text>
</comment>
<reference evidence="1 2" key="1">
    <citation type="submission" date="2013-12" db="EMBL/GenBank/DDBJ databases">
        <title>The Genome Sequence of Candida albicans P78048.</title>
        <authorList>
            <consortium name="The Broad Institute Genome Sequencing Platform"/>
            <consortium name="The Broad Institute Genome Sequencing Center for Infectious Disease"/>
            <person name="Cuomo C."/>
            <person name="Bennett R."/>
            <person name="Hirakawa M."/>
            <person name="Noverr M."/>
            <person name="Mitchell A."/>
            <person name="Young S.K."/>
            <person name="Zeng Q."/>
            <person name="Gargeya S."/>
            <person name="Fitzgerald M."/>
            <person name="Abouelleil A."/>
            <person name="Alvarado L."/>
            <person name="Berlin A.M."/>
            <person name="Chapman S.B."/>
            <person name="Dewar J."/>
            <person name="Goldberg J."/>
            <person name="Griggs A."/>
            <person name="Gujja S."/>
            <person name="Hansen M."/>
            <person name="Howarth C."/>
            <person name="Imamovic A."/>
            <person name="Larimer J."/>
            <person name="McCowan C."/>
            <person name="Murphy C."/>
            <person name="Pearson M."/>
            <person name="Priest M."/>
            <person name="Roberts A."/>
            <person name="Saif S."/>
            <person name="Shea T."/>
            <person name="Sykes S."/>
            <person name="Wortman J."/>
            <person name="Nusbaum C."/>
            <person name="Birren B."/>
        </authorList>
    </citation>
    <scope>NUCLEOTIDE SEQUENCE [LARGE SCALE GENOMIC DNA]</scope>
    <source>
        <strain evidence="1 2">P78048</strain>
    </source>
</reference>
<dbReference type="AlphaFoldDB" id="A0AB34PSP7"/>
<dbReference type="EMBL" id="AJIX01000021">
    <property type="protein sequence ID" value="KGR10370.1"/>
    <property type="molecule type" value="Genomic_DNA"/>
</dbReference>
<evidence type="ECO:0000313" key="2">
    <source>
        <dbReference type="Proteomes" id="UP000030161"/>
    </source>
</evidence>
<evidence type="ECO:0000313" key="1">
    <source>
        <dbReference type="EMBL" id="KGR10370.1"/>
    </source>
</evidence>
<sequence>MANRLAVSPLVSLARLFQKSLRTSESCVPASLDLATKIPFSTE</sequence>
<dbReference type="Proteomes" id="UP000030161">
    <property type="component" value="Unassembled WGS sequence"/>
</dbReference>
<proteinExistence type="predicted"/>